<comment type="domain">
    <text evidence="14">Consists of three domains; the N-terminal catalytic domain, the editing domain and the C-terminal C-Ala domain. The editing domain removes incorrectly charged amino acids, while the C-Ala domain, along with tRNA(Ala), serves as a bridge to cooperatively bring together the editing and aminoacylation centers thus stimulating deacylation of misacylated tRNAs.</text>
</comment>
<dbReference type="InterPro" id="IPR002318">
    <property type="entry name" value="Ala-tRNA-lgiase_IIc"/>
</dbReference>
<dbReference type="InterPro" id="IPR023033">
    <property type="entry name" value="Ala_tRNA_ligase_euk/bac"/>
</dbReference>
<evidence type="ECO:0000256" key="16">
    <source>
        <dbReference type="SAM" id="MobiDB-lite"/>
    </source>
</evidence>
<dbReference type="Gene3D" id="2.40.30.130">
    <property type="match status" value="1"/>
</dbReference>
<dbReference type="FunFam" id="2.40.30.130:FF:000001">
    <property type="entry name" value="Alanine--tRNA ligase"/>
    <property type="match status" value="1"/>
</dbReference>
<dbReference type="InterPro" id="IPR050058">
    <property type="entry name" value="Ala-tRNA_ligase"/>
</dbReference>
<keyword evidence="11 14" id="KW-0030">Aminoacyl-tRNA synthetase</keyword>
<evidence type="ECO:0000256" key="2">
    <source>
        <dbReference type="ARBA" id="ARBA00008226"/>
    </source>
</evidence>
<evidence type="ECO:0000256" key="4">
    <source>
        <dbReference type="ARBA" id="ARBA00022598"/>
    </source>
</evidence>
<keyword evidence="3 14" id="KW-0820">tRNA-binding</keyword>
<keyword evidence="19" id="KW-1185">Reference proteome</keyword>
<keyword evidence="15" id="KW-0175">Coiled coil</keyword>
<evidence type="ECO:0000313" key="18">
    <source>
        <dbReference type="EMBL" id="SHI66591.1"/>
    </source>
</evidence>
<dbReference type="PRINTS" id="PR00980">
    <property type="entry name" value="TRNASYNTHALA"/>
</dbReference>
<evidence type="ECO:0000259" key="17">
    <source>
        <dbReference type="PROSITE" id="PS50860"/>
    </source>
</evidence>
<dbReference type="GO" id="GO:0005524">
    <property type="term" value="F:ATP binding"/>
    <property type="evidence" value="ECO:0007669"/>
    <property type="project" value="UniProtKB-UniRule"/>
</dbReference>
<dbReference type="GO" id="GO:0002161">
    <property type="term" value="F:aminoacyl-tRNA deacylase activity"/>
    <property type="evidence" value="ECO:0007669"/>
    <property type="project" value="TreeGrafter"/>
</dbReference>
<evidence type="ECO:0000256" key="12">
    <source>
        <dbReference type="ARBA" id="ARBA00024779"/>
    </source>
</evidence>
<gene>
    <name evidence="14" type="primary">alaS</name>
    <name evidence="18" type="ORF">SAMN05444401_1295</name>
</gene>
<evidence type="ECO:0000256" key="6">
    <source>
        <dbReference type="ARBA" id="ARBA00022741"/>
    </source>
</evidence>
<dbReference type="AlphaFoldDB" id="A0A1M6D0E8"/>
<dbReference type="EMBL" id="FQZO01000001">
    <property type="protein sequence ID" value="SHI66591.1"/>
    <property type="molecule type" value="Genomic_DNA"/>
</dbReference>
<keyword evidence="10 14" id="KW-0648">Protein biosynthesis</keyword>
<dbReference type="SUPFAM" id="SSF55681">
    <property type="entry name" value="Class II aaRS and biotin synthetases"/>
    <property type="match status" value="1"/>
</dbReference>
<keyword evidence="14" id="KW-0963">Cytoplasm</keyword>
<dbReference type="GO" id="GO:0004813">
    <property type="term" value="F:alanine-tRNA ligase activity"/>
    <property type="evidence" value="ECO:0007669"/>
    <property type="project" value="UniProtKB-UniRule"/>
</dbReference>
<dbReference type="Gene3D" id="3.10.310.40">
    <property type="match status" value="1"/>
</dbReference>
<feature type="coiled-coil region" evidence="15">
    <location>
        <begin position="727"/>
        <end position="761"/>
    </location>
</feature>
<reference evidence="18 19" key="1">
    <citation type="submission" date="2016-11" db="EMBL/GenBank/DDBJ databases">
        <authorList>
            <person name="Jaros S."/>
            <person name="Januszkiewicz K."/>
            <person name="Wedrychowicz H."/>
        </authorList>
    </citation>
    <scope>NUCLEOTIDE SEQUENCE [LARGE SCALE GENOMIC DNA]</scope>
    <source>
        <strain evidence="18 19">DSM 21864</strain>
    </source>
</reference>
<dbReference type="EC" id="6.1.1.7" evidence="14"/>
<evidence type="ECO:0000256" key="14">
    <source>
        <dbReference type="HAMAP-Rule" id="MF_00036"/>
    </source>
</evidence>
<dbReference type="Gene3D" id="6.10.250.550">
    <property type="match status" value="1"/>
</dbReference>
<dbReference type="Pfam" id="PF02272">
    <property type="entry name" value="DHHA1"/>
    <property type="match status" value="1"/>
</dbReference>
<comment type="subcellular location">
    <subcellularLocation>
        <location evidence="1 14">Cytoplasm</location>
    </subcellularLocation>
</comment>
<dbReference type="RefSeq" id="WP_073004736.1">
    <property type="nucleotide sequence ID" value="NZ_FQZO01000001.1"/>
</dbReference>
<dbReference type="FunFam" id="3.30.54.20:FF:000001">
    <property type="entry name" value="Alanine--tRNA ligase"/>
    <property type="match status" value="1"/>
</dbReference>
<dbReference type="SUPFAM" id="SSF101353">
    <property type="entry name" value="Putative anticodon-binding domain of alanyl-tRNA synthetase (AlaRS)"/>
    <property type="match status" value="1"/>
</dbReference>
<evidence type="ECO:0000256" key="1">
    <source>
        <dbReference type="ARBA" id="ARBA00004496"/>
    </source>
</evidence>
<dbReference type="InterPro" id="IPR018164">
    <property type="entry name" value="Ala-tRNA-synth_IIc_N"/>
</dbReference>
<dbReference type="Gene3D" id="3.30.930.10">
    <property type="entry name" value="Bira Bifunctional Protein, Domain 2"/>
    <property type="match status" value="1"/>
</dbReference>
<dbReference type="GO" id="GO:0008270">
    <property type="term" value="F:zinc ion binding"/>
    <property type="evidence" value="ECO:0007669"/>
    <property type="project" value="UniProtKB-UniRule"/>
</dbReference>
<comment type="function">
    <text evidence="12 14">Catalyzes the attachment of alanine to tRNA(Ala) in a two-step reaction: alanine is first activated by ATP to form Ala-AMP and then transferred to the acceptor end of tRNA(Ala). Also edits incorrectly charged Ser-tRNA(Ala) and Gly-tRNA(Ala) via its editing domain.</text>
</comment>
<dbReference type="GO" id="GO:0140096">
    <property type="term" value="F:catalytic activity, acting on a protein"/>
    <property type="evidence" value="ECO:0007669"/>
    <property type="project" value="UniProtKB-ARBA"/>
</dbReference>
<keyword evidence="7 14" id="KW-0862">Zinc</keyword>
<sequence>MDKTGLNEIREAYLSFFESKHHLRMNSFSLVPKDDKSLLLINAGMAPLKSYFTGLKTPPSKRVTTCQKCIRTGDIENVGKTSRHGTFFEMLGNFSFGDYFKEEAIQWAWEFVTEILKISKDRLYVTIYHEDDEAYKIWSEKTDIQTSRIFRLGKEDNFWEIGQGPCGPSSEIHYDRVGIEVNSTEEFIKAQDEDKIIEFWNLVFTQFNKDENGVYNKLPNPNIDTGMGLERIATIMQGVSNIFEIDTVENILNKVSSISGVSYGESSKNDISLRIITDHVKGFTMLISDGVLPSNEGRGYVLRRLLRRAARHGRLLGIKDSFLTKIVDEVIENYKGAYPELIEKKDYIKKVVALEEERFNETIDSGMDILNNYIEEIKTSNKGVLSGEKAFKLYDTYGFPLELTEEILEEKSLKVDKEEFNREMESQRQRARDARGESNYMGSEDSLISKIDKTINTEFVGYYDTKFSSTVKVISNNKDFVETINEGEEGFIVTEKTPFYAEMGGQVGDIGIIYNDNFKAEVIDCKKNLSGKVIHIIKMLEGSLTLGERVVLQVDTQRRNNICKNHTATHILHKALKVIVGEHVNQAGSYVDADKLRFDFTHFSSMTEEELKAVEEMVNKEIMEANMVITDEMTLEEAKNSGAMALFDEKYSQKVRVVSVGDFSSELCGGTHVKNSGQIGLFKIISESGVAAGIRRIEAITGINALRYFEIKTELIKEGSQILKASEKEFINKLNNVVSELKEKEKEIAELKQKLVSSSEDDIQSSAIEVKGVKLIKAILNDIDANSLRELAEKLRNKNDNSLVVLASITEDKVNFVAMASKEAVLKGVHCGKIIKEIASIAGGGGGGRPDMAQAGGKLPEKAQEALNKIQTILETLIK</sequence>
<feature type="domain" description="Alanyl-transfer RNA synthetases family profile" evidence="17">
    <location>
        <begin position="4"/>
        <end position="711"/>
    </location>
</feature>
<organism evidence="18 19">
    <name type="scientific">Clostridium amylolyticum</name>
    <dbReference type="NCBI Taxonomy" id="1121298"/>
    <lineage>
        <taxon>Bacteria</taxon>
        <taxon>Bacillati</taxon>
        <taxon>Bacillota</taxon>
        <taxon>Clostridia</taxon>
        <taxon>Eubacteriales</taxon>
        <taxon>Clostridiaceae</taxon>
        <taxon>Clostridium</taxon>
    </lineage>
</organism>
<dbReference type="PANTHER" id="PTHR11777:SF9">
    <property type="entry name" value="ALANINE--TRNA LIGASE, CYTOPLASMIC"/>
    <property type="match status" value="1"/>
</dbReference>
<dbReference type="HAMAP" id="MF_00036_B">
    <property type="entry name" value="Ala_tRNA_synth_B"/>
    <property type="match status" value="1"/>
</dbReference>
<comment type="cofactor">
    <cofactor evidence="14">
        <name>Zn(2+)</name>
        <dbReference type="ChEBI" id="CHEBI:29105"/>
    </cofactor>
    <text evidence="14">Binds 1 zinc ion per subunit.</text>
</comment>
<dbReference type="Pfam" id="PF07973">
    <property type="entry name" value="tRNA_SAD"/>
    <property type="match status" value="1"/>
</dbReference>
<dbReference type="GO" id="GO:0016740">
    <property type="term" value="F:transferase activity"/>
    <property type="evidence" value="ECO:0007669"/>
    <property type="project" value="UniProtKB-ARBA"/>
</dbReference>
<feature type="binding site" evidence="14">
    <location>
        <position position="570"/>
    </location>
    <ligand>
        <name>Zn(2+)</name>
        <dbReference type="ChEBI" id="CHEBI:29105"/>
    </ligand>
</feature>
<dbReference type="InterPro" id="IPR003156">
    <property type="entry name" value="DHHA1_dom"/>
</dbReference>
<feature type="binding site" evidence="14">
    <location>
        <position position="672"/>
    </location>
    <ligand>
        <name>Zn(2+)</name>
        <dbReference type="ChEBI" id="CHEBI:29105"/>
    </ligand>
</feature>
<comment type="similarity">
    <text evidence="2 14">Belongs to the class-II aminoacyl-tRNA synthetase family.</text>
</comment>
<dbReference type="GO" id="GO:0000049">
    <property type="term" value="F:tRNA binding"/>
    <property type="evidence" value="ECO:0007669"/>
    <property type="project" value="UniProtKB-KW"/>
</dbReference>
<feature type="region of interest" description="Disordered" evidence="16">
    <location>
        <begin position="419"/>
        <end position="440"/>
    </location>
</feature>
<keyword evidence="4 14" id="KW-0436">Ligase</keyword>
<feature type="binding site" evidence="14">
    <location>
        <position position="566"/>
    </location>
    <ligand>
        <name>Zn(2+)</name>
        <dbReference type="ChEBI" id="CHEBI:29105"/>
    </ligand>
</feature>
<dbReference type="InterPro" id="IPR012947">
    <property type="entry name" value="tRNA_SAD"/>
</dbReference>
<dbReference type="GO" id="GO:0005829">
    <property type="term" value="C:cytosol"/>
    <property type="evidence" value="ECO:0007669"/>
    <property type="project" value="TreeGrafter"/>
</dbReference>
<protein>
    <recommendedName>
        <fullName evidence="14">Alanine--tRNA ligase</fullName>
        <ecNumber evidence="14">6.1.1.7</ecNumber>
    </recommendedName>
    <alternativeName>
        <fullName evidence="14">Alanyl-tRNA synthetase</fullName>
        <shortName evidence="14">AlaRS</shortName>
    </alternativeName>
</protein>
<name>A0A1M6D0E8_9CLOT</name>
<accession>A0A1M6D0E8</accession>
<keyword evidence="9 14" id="KW-0694">RNA-binding</keyword>
<dbReference type="Gene3D" id="3.30.54.20">
    <property type="match status" value="1"/>
</dbReference>
<feature type="binding site" evidence="14">
    <location>
        <position position="668"/>
    </location>
    <ligand>
        <name>Zn(2+)</name>
        <dbReference type="ChEBI" id="CHEBI:29105"/>
    </ligand>
</feature>
<dbReference type="Gene3D" id="3.30.980.10">
    <property type="entry name" value="Threonyl-trna Synthetase, Chain A, domain 2"/>
    <property type="match status" value="1"/>
</dbReference>
<dbReference type="InterPro" id="IPR018163">
    <property type="entry name" value="Thr/Ala-tRNA-synth_IIc_edit"/>
</dbReference>
<dbReference type="InterPro" id="IPR045864">
    <property type="entry name" value="aa-tRNA-synth_II/BPL/LPL"/>
</dbReference>
<dbReference type="InterPro" id="IPR018165">
    <property type="entry name" value="Ala-tRNA-synth_IIc_core"/>
</dbReference>
<dbReference type="SUPFAM" id="SSF50447">
    <property type="entry name" value="Translation proteins"/>
    <property type="match status" value="1"/>
</dbReference>
<evidence type="ECO:0000256" key="10">
    <source>
        <dbReference type="ARBA" id="ARBA00022917"/>
    </source>
</evidence>
<dbReference type="FunFam" id="3.30.980.10:FF:000004">
    <property type="entry name" value="Alanine--tRNA ligase, cytoplasmic"/>
    <property type="match status" value="1"/>
</dbReference>
<dbReference type="SUPFAM" id="SSF55186">
    <property type="entry name" value="ThrRS/AlaRS common domain"/>
    <property type="match status" value="1"/>
</dbReference>
<keyword evidence="8 14" id="KW-0067">ATP-binding</keyword>
<evidence type="ECO:0000256" key="5">
    <source>
        <dbReference type="ARBA" id="ARBA00022723"/>
    </source>
</evidence>
<dbReference type="InterPro" id="IPR018162">
    <property type="entry name" value="Ala-tRNA-ligase_IIc_anticod-bd"/>
</dbReference>
<dbReference type="OrthoDB" id="9803884at2"/>
<dbReference type="STRING" id="1121298.SAMN05444401_1295"/>
<evidence type="ECO:0000256" key="15">
    <source>
        <dbReference type="SAM" id="Coils"/>
    </source>
</evidence>
<evidence type="ECO:0000256" key="11">
    <source>
        <dbReference type="ARBA" id="ARBA00023146"/>
    </source>
</evidence>
<evidence type="ECO:0000256" key="8">
    <source>
        <dbReference type="ARBA" id="ARBA00022840"/>
    </source>
</evidence>
<keyword evidence="6 14" id="KW-0547">Nucleotide-binding</keyword>
<evidence type="ECO:0000256" key="7">
    <source>
        <dbReference type="ARBA" id="ARBA00022833"/>
    </source>
</evidence>
<dbReference type="GO" id="GO:0006419">
    <property type="term" value="P:alanyl-tRNA aminoacylation"/>
    <property type="evidence" value="ECO:0007669"/>
    <property type="project" value="UniProtKB-UniRule"/>
</dbReference>
<dbReference type="InterPro" id="IPR009000">
    <property type="entry name" value="Transl_B-barrel_sf"/>
</dbReference>
<evidence type="ECO:0000313" key="19">
    <source>
        <dbReference type="Proteomes" id="UP000184080"/>
    </source>
</evidence>
<evidence type="ECO:0000256" key="13">
    <source>
        <dbReference type="ARBA" id="ARBA00048300"/>
    </source>
</evidence>
<evidence type="ECO:0000256" key="9">
    <source>
        <dbReference type="ARBA" id="ARBA00022884"/>
    </source>
</evidence>
<feature type="compositionally biased region" description="Basic and acidic residues" evidence="16">
    <location>
        <begin position="419"/>
        <end position="436"/>
    </location>
</feature>
<dbReference type="PANTHER" id="PTHR11777">
    <property type="entry name" value="ALANYL-TRNA SYNTHETASE"/>
    <property type="match status" value="1"/>
</dbReference>
<keyword evidence="5 14" id="KW-0479">Metal-binding</keyword>
<dbReference type="FunFam" id="3.30.930.10:FF:000004">
    <property type="entry name" value="Alanine--tRNA ligase"/>
    <property type="match status" value="1"/>
</dbReference>
<dbReference type="Proteomes" id="UP000184080">
    <property type="component" value="Unassembled WGS sequence"/>
</dbReference>
<dbReference type="FunFam" id="3.10.310.40:FF:000001">
    <property type="entry name" value="Alanine--tRNA ligase"/>
    <property type="match status" value="1"/>
</dbReference>
<evidence type="ECO:0000256" key="3">
    <source>
        <dbReference type="ARBA" id="ARBA00022555"/>
    </source>
</evidence>
<dbReference type="Pfam" id="PF01411">
    <property type="entry name" value="tRNA-synt_2c"/>
    <property type="match status" value="1"/>
</dbReference>
<proteinExistence type="inferred from homology"/>
<dbReference type="CDD" id="cd00673">
    <property type="entry name" value="AlaRS_core"/>
    <property type="match status" value="1"/>
</dbReference>
<dbReference type="SMART" id="SM00863">
    <property type="entry name" value="tRNA_SAD"/>
    <property type="match status" value="1"/>
</dbReference>
<dbReference type="NCBIfam" id="TIGR00344">
    <property type="entry name" value="alaS"/>
    <property type="match status" value="1"/>
</dbReference>
<comment type="catalytic activity">
    <reaction evidence="13 14">
        <text>tRNA(Ala) + L-alanine + ATP = L-alanyl-tRNA(Ala) + AMP + diphosphate</text>
        <dbReference type="Rhea" id="RHEA:12540"/>
        <dbReference type="Rhea" id="RHEA-COMP:9657"/>
        <dbReference type="Rhea" id="RHEA-COMP:9923"/>
        <dbReference type="ChEBI" id="CHEBI:30616"/>
        <dbReference type="ChEBI" id="CHEBI:33019"/>
        <dbReference type="ChEBI" id="CHEBI:57972"/>
        <dbReference type="ChEBI" id="CHEBI:78442"/>
        <dbReference type="ChEBI" id="CHEBI:78497"/>
        <dbReference type="ChEBI" id="CHEBI:456215"/>
        <dbReference type="EC" id="6.1.1.7"/>
    </reaction>
</comment>
<dbReference type="PROSITE" id="PS50860">
    <property type="entry name" value="AA_TRNA_LIGASE_II_ALA"/>
    <property type="match status" value="1"/>
</dbReference>